<keyword evidence="3" id="KW-1185">Reference proteome</keyword>
<dbReference type="InterPro" id="IPR036390">
    <property type="entry name" value="WH_DNA-bd_sf"/>
</dbReference>
<evidence type="ECO:0000259" key="1">
    <source>
        <dbReference type="Pfam" id="PF21906"/>
    </source>
</evidence>
<dbReference type="InterPro" id="IPR054105">
    <property type="entry name" value="WHD_NrtR"/>
</dbReference>
<evidence type="ECO:0000313" key="3">
    <source>
        <dbReference type="Proteomes" id="UP001252243"/>
    </source>
</evidence>
<organism evidence="2 3">
    <name type="scientific">Arthrobacter ginsengisoli</name>
    <dbReference type="NCBI Taxonomy" id="1356565"/>
    <lineage>
        <taxon>Bacteria</taxon>
        <taxon>Bacillati</taxon>
        <taxon>Actinomycetota</taxon>
        <taxon>Actinomycetes</taxon>
        <taxon>Micrococcales</taxon>
        <taxon>Micrococcaceae</taxon>
        <taxon>Arthrobacter</taxon>
    </lineage>
</organism>
<feature type="domain" description="NrtR DNA-binding winged helix" evidence="1">
    <location>
        <begin position="28"/>
        <end position="57"/>
    </location>
</feature>
<reference evidence="2 3" key="1">
    <citation type="submission" date="2023-07" db="EMBL/GenBank/DDBJ databases">
        <title>Sorghum-associated microbial communities from plants grown in Nebraska, USA.</title>
        <authorList>
            <person name="Schachtman D."/>
        </authorList>
    </citation>
    <scope>NUCLEOTIDE SEQUENCE [LARGE SCALE GENOMIC DNA]</scope>
    <source>
        <strain evidence="2 3">BE167</strain>
    </source>
</reference>
<dbReference type="Gene3D" id="1.10.10.10">
    <property type="entry name" value="Winged helix-like DNA-binding domain superfamily/Winged helix DNA-binding domain"/>
    <property type="match status" value="1"/>
</dbReference>
<dbReference type="InterPro" id="IPR036388">
    <property type="entry name" value="WH-like_DNA-bd_sf"/>
</dbReference>
<dbReference type="EMBL" id="JAVDVQ010000001">
    <property type="protein sequence ID" value="MDR7081041.1"/>
    <property type="molecule type" value="Genomic_DNA"/>
</dbReference>
<evidence type="ECO:0000313" key="2">
    <source>
        <dbReference type="EMBL" id="MDR7081041.1"/>
    </source>
</evidence>
<proteinExistence type="predicted"/>
<accession>A0ABU1U795</accession>
<name>A0ABU1U795_9MICC</name>
<comment type="caution">
    <text evidence="2">The sequence shown here is derived from an EMBL/GenBank/DDBJ whole genome shotgun (WGS) entry which is preliminary data.</text>
</comment>
<sequence length="68" mass="7545">MANWAADALERARSKLEYSMLRAAFGGEEFTVAQLRAVYEAVWGTCLHRRSFHRKATGTPGELEDTGG</sequence>
<dbReference type="Pfam" id="PF21906">
    <property type="entry name" value="WHD_NrtR"/>
    <property type="match status" value="1"/>
</dbReference>
<dbReference type="RefSeq" id="WP_374724905.1">
    <property type="nucleotide sequence ID" value="NZ_JAVDVQ010000001.1"/>
</dbReference>
<dbReference type="SUPFAM" id="SSF46785">
    <property type="entry name" value="Winged helix' DNA-binding domain"/>
    <property type="match status" value="1"/>
</dbReference>
<gene>
    <name evidence="2" type="ORF">J2X01_000310</name>
</gene>
<protein>
    <recommendedName>
        <fullName evidence="1">NrtR DNA-binding winged helix domain-containing protein</fullName>
    </recommendedName>
</protein>
<dbReference type="Proteomes" id="UP001252243">
    <property type="component" value="Unassembled WGS sequence"/>
</dbReference>